<dbReference type="AlphaFoldDB" id="A0A8T2GZG2"/>
<keyword evidence="2" id="KW-1185">Reference proteome</keyword>
<accession>A0A8T2GZG2</accession>
<evidence type="ECO:0000313" key="1">
    <source>
        <dbReference type="EMBL" id="KAG7653171.1"/>
    </source>
</evidence>
<proteinExistence type="predicted"/>
<dbReference type="EMBL" id="JAEFBJ010000001">
    <property type="protein sequence ID" value="KAG7653171.1"/>
    <property type="molecule type" value="Genomic_DNA"/>
</dbReference>
<evidence type="ECO:0000313" key="2">
    <source>
        <dbReference type="Proteomes" id="UP000694251"/>
    </source>
</evidence>
<gene>
    <name evidence="1" type="ORF">ISN44_As01g004640</name>
</gene>
<organism evidence="1 2">
    <name type="scientific">Arabidopsis suecica</name>
    <name type="common">Swedish thale-cress</name>
    <name type="synonym">Cardaminopsis suecica</name>
    <dbReference type="NCBI Taxonomy" id="45249"/>
    <lineage>
        <taxon>Eukaryota</taxon>
        <taxon>Viridiplantae</taxon>
        <taxon>Streptophyta</taxon>
        <taxon>Embryophyta</taxon>
        <taxon>Tracheophyta</taxon>
        <taxon>Spermatophyta</taxon>
        <taxon>Magnoliopsida</taxon>
        <taxon>eudicotyledons</taxon>
        <taxon>Gunneridae</taxon>
        <taxon>Pentapetalae</taxon>
        <taxon>rosids</taxon>
        <taxon>malvids</taxon>
        <taxon>Brassicales</taxon>
        <taxon>Brassicaceae</taxon>
        <taxon>Camelineae</taxon>
        <taxon>Arabidopsis</taxon>
    </lineage>
</organism>
<name>A0A8T2GZG2_ARASU</name>
<comment type="caution">
    <text evidence="1">The sequence shown here is derived from an EMBL/GenBank/DDBJ whole genome shotgun (WGS) entry which is preliminary data.</text>
</comment>
<protein>
    <submittedName>
        <fullName evidence="1">Uncharacterized protein</fullName>
    </submittedName>
</protein>
<dbReference type="OrthoDB" id="1098388at2759"/>
<dbReference type="Proteomes" id="UP000694251">
    <property type="component" value="Chromosome 1"/>
</dbReference>
<sequence>MFGLYLDSFLRKSPPPSNMMVISRQPAYIPAEFSHFLNKQREKGYYIIFPFPLEEMASTHATPLDPVALEEDKCTETGEPPSWFCNVCHHFVAPGLAAGRGVDNFLRHLSTGDHARLVNIRVSSWSEVLAHKIGYLFHNNRVEPRKNSNVPLLAMKP</sequence>
<reference evidence="1 2" key="1">
    <citation type="submission" date="2020-12" db="EMBL/GenBank/DDBJ databases">
        <title>Concerted genomic and epigenomic changes stabilize Arabidopsis allopolyploids.</title>
        <authorList>
            <person name="Chen Z."/>
        </authorList>
    </citation>
    <scope>NUCLEOTIDE SEQUENCE [LARGE SCALE GENOMIC DNA]</scope>
    <source>
        <strain evidence="1">As9502</strain>
        <tissue evidence="1">Leaf</tissue>
    </source>
</reference>
<feature type="non-terminal residue" evidence="1">
    <location>
        <position position="1"/>
    </location>
</feature>